<feature type="domain" description="DUF559" evidence="2">
    <location>
        <begin position="2"/>
        <end position="55"/>
    </location>
</feature>
<reference evidence="3 4" key="1">
    <citation type="submission" date="2020-08" db="EMBL/GenBank/DDBJ databases">
        <title>Genomic Encyclopedia of Type Strains, Phase IV (KMG-IV): sequencing the most valuable type-strain genomes for metagenomic binning, comparative biology and taxonomic classification.</title>
        <authorList>
            <person name="Goeker M."/>
        </authorList>
    </citation>
    <scope>NUCLEOTIDE SEQUENCE [LARGE SCALE GENOMIC DNA]</scope>
    <source>
        <strain evidence="3 4">DSM 102850</strain>
    </source>
</reference>
<keyword evidence="3" id="KW-0378">Hydrolase</keyword>
<dbReference type="PANTHER" id="PTHR38590">
    <property type="entry name" value="BLL0828 PROTEIN"/>
    <property type="match status" value="1"/>
</dbReference>
<feature type="region of interest" description="Disordered" evidence="1">
    <location>
        <begin position="57"/>
        <end position="86"/>
    </location>
</feature>
<dbReference type="Pfam" id="PF04480">
    <property type="entry name" value="DUF559"/>
    <property type="match status" value="1"/>
</dbReference>
<dbReference type="Proteomes" id="UP000563524">
    <property type="component" value="Unassembled WGS sequence"/>
</dbReference>
<gene>
    <name evidence="3" type="ORF">GGQ59_001523</name>
</gene>
<dbReference type="Gene3D" id="3.40.960.10">
    <property type="entry name" value="VSR Endonuclease"/>
    <property type="match status" value="1"/>
</dbReference>
<evidence type="ECO:0000259" key="2">
    <source>
        <dbReference type="Pfam" id="PF04480"/>
    </source>
</evidence>
<dbReference type="SUPFAM" id="SSF52980">
    <property type="entry name" value="Restriction endonuclease-like"/>
    <property type="match status" value="1"/>
</dbReference>
<keyword evidence="3" id="KW-0255">Endonuclease</keyword>
<dbReference type="InterPro" id="IPR047216">
    <property type="entry name" value="Endonuclease_DUF559_bact"/>
</dbReference>
<dbReference type="InterPro" id="IPR007569">
    <property type="entry name" value="DUF559"/>
</dbReference>
<organism evidence="3 4">
    <name type="scientific">Parvularcula dongshanensis</name>
    <dbReference type="NCBI Taxonomy" id="1173995"/>
    <lineage>
        <taxon>Bacteria</taxon>
        <taxon>Pseudomonadati</taxon>
        <taxon>Pseudomonadota</taxon>
        <taxon>Alphaproteobacteria</taxon>
        <taxon>Parvularculales</taxon>
        <taxon>Parvularculaceae</taxon>
        <taxon>Parvularcula</taxon>
    </lineage>
</organism>
<dbReference type="AlphaFoldDB" id="A0A840I2F4"/>
<dbReference type="GO" id="GO:0004519">
    <property type="term" value="F:endonuclease activity"/>
    <property type="evidence" value="ECO:0007669"/>
    <property type="project" value="UniProtKB-KW"/>
</dbReference>
<evidence type="ECO:0000313" key="3">
    <source>
        <dbReference type="EMBL" id="MBB4659009.1"/>
    </source>
</evidence>
<proteinExistence type="predicted"/>
<dbReference type="InterPro" id="IPR011335">
    <property type="entry name" value="Restrct_endonuc-II-like"/>
</dbReference>
<keyword evidence="3" id="KW-0540">Nuclease</keyword>
<comment type="caution">
    <text evidence="3">The sequence shown here is derived from an EMBL/GenBank/DDBJ whole genome shotgun (WGS) entry which is preliminary data.</text>
</comment>
<dbReference type="EMBL" id="JACHOB010000002">
    <property type="protein sequence ID" value="MBB4659009.1"/>
    <property type="molecule type" value="Genomic_DNA"/>
</dbReference>
<dbReference type="PANTHER" id="PTHR38590:SF1">
    <property type="entry name" value="BLL0828 PROTEIN"/>
    <property type="match status" value="1"/>
</dbReference>
<accession>A0A840I2F4</accession>
<sequence>MLIVEVDGSQHAEERFEYDRKRTARLETEGFTVMRFWNGEVLARTDEVVEAIGTTIATSSAERAPHPKSKISTSPKGEVGHDGGSL</sequence>
<evidence type="ECO:0000256" key="1">
    <source>
        <dbReference type="SAM" id="MobiDB-lite"/>
    </source>
</evidence>
<evidence type="ECO:0000313" key="4">
    <source>
        <dbReference type="Proteomes" id="UP000563524"/>
    </source>
</evidence>
<keyword evidence="4" id="KW-1185">Reference proteome</keyword>
<name>A0A840I2F4_9PROT</name>
<protein>
    <submittedName>
        <fullName evidence="3">Very-short-patch-repair endonuclease</fullName>
    </submittedName>
</protein>